<dbReference type="AlphaFoldDB" id="A0AAD5T9W7"/>
<gene>
    <name evidence="1" type="ORF">HK100_002397</name>
</gene>
<dbReference type="Gene3D" id="2.130.10.10">
    <property type="entry name" value="YVTN repeat-like/Quinoprotein amine dehydrogenase"/>
    <property type="match status" value="1"/>
</dbReference>
<dbReference type="InterPro" id="IPR015943">
    <property type="entry name" value="WD40/YVTN_repeat-like_dom_sf"/>
</dbReference>
<keyword evidence="2" id="KW-1185">Reference proteome</keyword>
<evidence type="ECO:0000313" key="2">
    <source>
        <dbReference type="Proteomes" id="UP001211907"/>
    </source>
</evidence>
<name>A0AAD5T9W7_9FUNG</name>
<feature type="non-terminal residue" evidence="1">
    <location>
        <position position="1"/>
    </location>
</feature>
<protein>
    <submittedName>
        <fullName evidence="1">Uncharacterized protein</fullName>
    </submittedName>
</protein>
<sequence length="174" mass="18469">MSSAARIAVIAPLRIGVSRLSAAAAARESVSSIRLDSPATDASWSADGLFLAVAYVNPISDAVHIFNVVDGVVVETVPVTIFESVPSASRVSFLSFGPRRSSRFLYLACGRSIIIWDRKSGKIAYRFTGSSESITAVAMNVDETNLAVGSKSGGMVVYSLKTNTPTHLQSRLTQ</sequence>
<dbReference type="Proteomes" id="UP001211907">
    <property type="component" value="Unassembled WGS sequence"/>
</dbReference>
<dbReference type="EMBL" id="JADGJH010000156">
    <property type="protein sequence ID" value="KAJ3135752.1"/>
    <property type="molecule type" value="Genomic_DNA"/>
</dbReference>
<accession>A0AAD5T9W7</accession>
<comment type="caution">
    <text evidence="1">The sequence shown here is derived from an EMBL/GenBank/DDBJ whole genome shotgun (WGS) entry which is preliminary data.</text>
</comment>
<proteinExistence type="predicted"/>
<reference evidence="1" key="1">
    <citation type="submission" date="2020-05" db="EMBL/GenBank/DDBJ databases">
        <title>Phylogenomic resolution of chytrid fungi.</title>
        <authorList>
            <person name="Stajich J.E."/>
            <person name="Amses K."/>
            <person name="Simmons R."/>
            <person name="Seto K."/>
            <person name="Myers J."/>
            <person name="Bonds A."/>
            <person name="Quandt C.A."/>
            <person name="Barry K."/>
            <person name="Liu P."/>
            <person name="Grigoriev I."/>
            <person name="Longcore J.E."/>
            <person name="James T.Y."/>
        </authorList>
    </citation>
    <scope>NUCLEOTIDE SEQUENCE</scope>
    <source>
        <strain evidence="1">JEL0513</strain>
    </source>
</reference>
<organism evidence="1 2">
    <name type="scientific">Physocladia obscura</name>
    <dbReference type="NCBI Taxonomy" id="109957"/>
    <lineage>
        <taxon>Eukaryota</taxon>
        <taxon>Fungi</taxon>
        <taxon>Fungi incertae sedis</taxon>
        <taxon>Chytridiomycota</taxon>
        <taxon>Chytridiomycota incertae sedis</taxon>
        <taxon>Chytridiomycetes</taxon>
        <taxon>Chytridiales</taxon>
        <taxon>Chytriomycetaceae</taxon>
        <taxon>Physocladia</taxon>
    </lineage>
</organism>
<dbReference type="SUPFAM" id="SSF50978">
    <property type="entry name" value="WD40 repeat-like"/>
    <property type="match status" value="1"/>
</dbReference>
<dbReference type="InterPro" id="IPR036322">
    <property type="entry name" value="WD40_repeat_dom_sf"/>
</dbReference>
<evidence type="ECO:0000313" key="1">
    <source>
        <dbReference type="EMBL" id="KAJ3135752.1"/>
    </source>
</evidence>